<feature type="compositionally biased region" description="Polar residues" evidence="2">
    <location>
        <begin position="883"/>
        <end position="894"/>
    </location>
</feature>
<feature type="compositionally biased region" description="Acidic residues" evidence="2">
    <location>
        <begin position="104"/>
        <end position="114"/>
    </location>
</feature>
<dbReference type="OrthoDB" id="1922977at2759"/>
<feature type="region of interest" description="Disordered" evidence="2">
    <location>
        <begin position="715"/>
        <end position="788"/>
    </location>
</feature>
<dbReference type="InterPro" id="IPR000571">
    <property type="entry name" value="Znf_CCCH"/>
</dbReference>
<evidence type="ECO:0000313" key="5">
    <source>
        <dbReference type="Proteomes" id="UP000266272"/>
    </source>
</evidence>
<feature type="compositionally biased region" description="Low complexity" evidence="2">
    <location>
        <begin position="860"/>
        <end position="872"/>
    </location>
</feature>
<keyword evidence="5" id="KW-1185">Reference proteome</keyword>
<feature type="compositionally biased region" description="Polar residues" evidence="2">
    <location>
        <begin position="742"/>
        <end position="758"/>
    </location>
</feature>
<feature type="region of interest" description="Disordered" evidence="2">
    <location>
        <begin position="546"/>
        <end position="572"/>
    </location>
</feature>
<feature type="compositionally biased region" description="Low complexity" evidence="2">
    <location>
        <begin position="638"/>
        <end position="650"/>
    </location>
</feature>
<protein>
    <recommendedName>
        <fullName evidence="3">C3H1-type domain-containing protein</fullName>
    </recommendedName>
</protein>
<feature type="region of interest" description="Disordered" evidence="2">
    <location>
        <begin position="199"/>
        <end position="218"/>
    </location>
</feature>
<feature type="compositionally biased region" description="Polar residues" evidence="2">
    <location>
        <begin position="410"/>
        <end position="447"/>
    </location>
</feature>
<evidence type="ECO:0000256" key="2">
    <source>
        <dbReference type="SAM" id="MobiDB-lite"/>
    </source>
</evidence>
<keyword evidence="1" id="KW-0479">Metal-binding</keyword>
<feature type="compositionally biased region" description="Polar residues" evidence="2">
    <location>
        <begin position="546"/>
        <end position="557"/>
    </location>
</feature>
<feature type="region of interest" description="Disordered" evidence="2">
    <location>
        <begin position="588"/>
        <end position="610"/>
    </location>
</feature>
<feature type="zinc finger region" description="C3H1-type" evidence="1">
    <location>
        <begin position="993"/>
        <end position="1021"/>
    </location>
</feature>
<dbReference type="AlphaFoldDB" id="A0A395NPC0"/>
<evidence type="ECO:0000259" key="3">
    <source>
        <dbReference type="PROSITE" id="PS50103"/>
    </source>
</evidence>
<feature type="compositionally biased region" description="Acidic residues" evidence="2">
    <location>
        <begin position="844"/>
        <end position="856"/>
    </location>
</feature>
<feature type="compositionally biased region" description="Basic and acidic residues" evidence="2">
    <location>
        <begin position="285"/>
        <end position="305"/>
    </location>
</feature>
<reference evidence="4 5" key="1">
    <citation type="journal article" date="2018" name="PLoS Pathog.">
        <title>Evolution of structural diversity of trichothecenes, a family of toxins produced by plant pathogenic and entomopathogenic fungi.</title>
        <authorList>
            <person name="Proctor R.H."/>
            <person name="McCormick S.P."/>
            <person name="Kim H.S."/>
            <person name="Cardoza R.E."/>
            <person name="Stanley A.M."/>
            <person name="Lindo L."/>
            <person name="Kelly A."/>
            <person name="Brown D.W."/>
            <person name="Lee T."/>
            <person name="Vaughan M.M."/>
            <person name="Alexander N.J."/>
            <person name="Busman M."/>
            <person name="Gutierrez S."/>
        </authorList>
    </citation>
    <scope>NUCLEOTIDE SEQUENCE [LARGE SCALE GENOMIC DNA]</scope>
    <source>
        <strain evidence="4 5">IBT 40837</strain>
    </source>
</reference>
<feature type="region of interest" description="Disordered" evidence="2">
    <location>
        <begin position="832"/>
        <end position="894"/>
    </location>
</feature>
<evidence type="ECO:0000313" key="4">
    <source>
        <dbReference type="EMBL" id="RFU77791.1"/>
    </source>
</evidence>
<feature type="compositionally biased region" description="Polar residues" evidence="2">
    <location>
        <begin position="275"/>
        <end position="284"/>
    </location>
</feature>
<accession>A0A395NPC0</accession>
<feature type="compositionally biased region" description="Low complexity" evidence="2">
    <location>
        <begin position="328"/>
        <end position="350"/>
    </location>
</feature>
<comment type="caution">
    <text evidence="4">The sequence shown here is derived from an EMBL/GenBank/DDBJ whole genome shotgun (WGS) entry which is preliminary data.</text>
</comment>
<dbReference type="PROSITE" id="PS50103">
    <property type="entry name" value="ZF_C3H1"/>
    <property type="match status" value="1"/>
</dbReference>
<dbReference type="EMBL" id="PXOA01000252">
    <property type="protein sequence ID" value="RFU77791.1"/>
    <property type="molecule type" value="Genomic_DNA"/>
</dbReference>
<keyword evidence="1" id="KW-0862">Zinc</keyword>
<feature type="compositionally biased region" description="Basic and acidic residues" evidence="2">
    <location>
        <begin position="386"/>
        <end position="401"/>
    </location>
</feature>
<feature type="region of interest" description="Disordered" evidence="2">
    <location>
        <begin position="272"/>
        <end position="350"/>
    </location>
</feature>
<feature type="compositionally biased region" description="Polar residues" evidence="2">
    <location>
        <begin position="93"/>
        <end position="103"/>
    </location>
</feature>
<feature type="region of interest" description="Disordered" evidence="2">
    <location>
        <begin position="156"/>
        <end position="188"/>
    </location>
</feature>
<feature type="compositionally biased region" description="Basic and acidic residues" evidence="2">
    <location>
        <begin position="314"/>
        <end position="326"/>
    </location>
</feature>
<dbReference type="GO" id="GO:0008270">
    <property type="term" value="F:zinc ion binding"/>
    <property type="evidence" value="ECO:0007669"/>
    <property type="project" value="UniProtKB-KW"/>
</dbReference>
<proteinExistence type="predicted"/>
<organism evidence="4 5">
    <name type="scientific">Trichoderma arundinaceum</name>
    <dbReference type="NCBI Taxonomy" id="490622"/>
    <lineage>
        <taxon>Eukaryota</taxon>
        <taxon>Fungi</taxon>
        <taxon>Dikarya</taxon>
        <taxon>Ascomycota</taxon>
        <taxon>Pezizomycotina</taxon>
        <taxon>Sordariomycetes</taxon>
        <taxon>Hypocreomycetidae</taxon>
        <taxon>Hypocreales</taxon>
        <taxon>Hypocreaceae</taxon>
        <taxon>Trichoderma</taxon>
    </lineage>
</organism>
<keyword evidence="1" id="KW-0863">Zinc-finger</keyword>
<dbReference type="Proteomes" id="UP000266272">
    <property type="component" value="Unassembled WGS sequence"/>
</dbReference>
<feature type="region of interest" description="Disordered" evidence="2">
    <location>
        <begin position="386"/>
        <end position="459"/>
    </location>
</feature>
<name>A0A395NPC0_TRIAR</name>
<feature type="domain" description="C3H1-type" evidence="3">
    <location>
        <begin position="993"/>
        <end position="1021"/>
    </location>
</feature>
<gene>
    <name evidence="4" type="ORF">TARUN_4444</name>
</gene>
<dbReference type="STRING" id="490622.A0A395NPC0"/>
<sequence>MAQSGYGYDPLHSYHPPASYAHQPYPQYPTSALSYPNGAVRTIVHNEPAPRDPYNHHNAIPGLGLNFSQNATQWQGSWAHQQPSFGQEPHTVTGENMPSQQTDISEEGEVSEGELEDIYEPRDAEALADLSYVNGGAQGSTGFSNANGRQVAHDPSAVFSSGRDRSGSYSPYLSPQEIDHHTMSGSVNENQLNPVTLLASSQPSSKTNGASHTVGSSSRIKSVAAARKQAQDAILRLWPLNVRYQNYVDEGIDETLLGSLFDELGFDLSAPIDPASTQFSPENEATSRTKDETMHADIHQHRNGSEESPASAPMKDKSEERKDRIARLLAAKSSKPSSSAVAASSTAAPAPALAPVVKQQGSMKSQSEKSKLLYQKMEALRKARELEARGQKRSHPVDLPRQHQPVKGNTGDSAVTGSFDTTTNSVQPTSGEQTPSQTPSPSRQLPQSIPGLFLSSTPQPPHAIHLLNLERPASTSLVDSNPRPFKRPFGQTRRSRPFLIDVSDDEDDAEMELDSPEQKLSLLATKTGPPLKTTMSLRGAPSFTDSTAAAQQYSSPIATPPGLGSDSSATRDNLDNMTKKIEAMKRRIAEAEARKRAKQSRQDSPLNGEFSGRSFEVVITSKDATVPAFPSSTESQEPSRSTPPMSDPSPSTLPQLSEASPLAENERRSLSYAASERLPLIEARRREQQLKLQLLQAQVANIQREIQQSLEEEEKLKVDASMDSSCEKMQEQQDAMDIASVSPESNNANRQSQETTPQRTEESQEEQQPYTLVAEHTERTGKDSSNVILTTSQPADVAPAFVSDAHPEVIQTSLPPQDHANTTVVLEEVQNTAVSEASDSSNEGSEDESDGYEPPDVELSSPSGTSSQASTPFSPAPADLEPNSETGANGSQDSTTGLIAAQQVSTVQQDMSSENRREVEVALHIEDRPLCLIANQVDQVSEAPAAPASDAPQTTFVPYESPLRYFHAYRFHPEYSQTVSGGLRSLTYSNKIDVKHEVCPDELASRSCPRGSECEYQHFENMQAPDDQILLQLGAHGDFEEKKKQEYINGLRHLLTDFRNRKVKDFRTISQGIIDYRAQFLGDKSKILPLGGVTI</sequence>
<feature type="compositionally biased region" description="Basic and acidic residues" evidence="2">
    <location>
        <begin position="715"/>
        <end position="731"/>
    </location>
</feature>
<evidence type="ECO:0000256" key="1">
    <source>
        <dbReference type="PROSITE-ProRule" id="PRU00723"/>
    </source>
</evidence>
<feature type="region of interest" description="Disordered" evidence="2">
    <location>
        <begin position="81"/>
        <end position="114"/>
    </location>
</feature>
<feature type="region of interest" description="Disordered" evidence="2">
    <location>
        <begin position="626"/>
        <end position="670"/>
    </location>
</feature>